<proteinExistence type="predicted"/>
<reference evidence="2" key="1">
    <citation type="journal article" date="2019" name="Int. J. Syst. Evol. Microbiol.">
        <title>The Global Catalogue of Microorganisms (GCM) 10K type strain sequencing project: providing services to taxonomists for standard genome sequencing and annotation.</title>
        <authorList>
            <consortium name="The Broad Institute Genomics Platform"/>
            <consortium name="The Broad Institute Genome Sequencing Center for Infectious Disease"/>
            <person name="Wu L."/>
            <person name="Ma J."/>
        </authorList>
    </citation>
    <scope>NUCLEOTIDE SEQUENCE [LARGE SCALE GENOMIC DNA]</scope>
    <source>
        <strain evidence="2">JCM 9933</strain>
    </source>
</reference>
<evidence type="ECO:0000313" key="1">
    <source>
        <dbReference type="EMBL" id="GAA0570051.1"/>
    </source>
</evidence>
<keyword evidence="2" id="KW-1185">Reference proteome</keyword>
<dbReference type="EMBL" id="BAAAFZ010000007">
    <property type="protein sequence ID" value="GAA0570051.1"/>
    <property type="molecule type" value="Genomic_DNA"/>
</dbReference>
<accession>A0ABP3PNM1</accession>
<protein>
    <submittedName>
        <fullName evidence="1">Uncharacterized protein</fullName>
    </submittedName>
</protein>
<dbReference type="Proteomes" id="UP001501588">
    <property type="component" value="Unassembled WGS sequence"/>
</dbReference>
<organism evidence="1 2">
    <name type="scientific">Craurococcus roseus</name>
    <dbReference type="NCBI Taxonomy" id="77585"/>
    <lineage>
        <taxon>Bacteria</taxon>
        <taxon>Pseudomonadati</taxon>
        <taxon>Pseudomonadota</taxon>
        <taxon>Alphaproteobacteria</taxon>
        <taxon>Acetobacterales</taxon>
        <taxon>Acetobacteraceae</taxon>
        <taxon>Craurococcus</taxon>
    </lineage>
</organism>
<evidence type="ECO:0000313" key="2">
    <source>
        <dbReference type="Proteomes" id="UP001501588"/>
    </source>
</evidence>
<gene>
    <name evidence="1" type="ORF">GCM10009416_05770</name>
</gene>
<name>A0ABP3PNM1_9PROT</name>
<comment type="caution">
    <text evidence="1">The sequence shown here is derived from an EMBL/GenBank/DDBJ whole genome shotgun (WGS) entry which is preliminary data.</text>
</comment>
<sequence length="71" mass="7954">MFLERYESLGALPWYANWGGTMHRSLNLTDLLGACFAGLTVYKVVEIGPYEASLLAGRCFRIFISAMQGYI</sequence>